<dbReference type="Pfam" id="PF00583">
    <property type="entry name" value="Acetyltransf_1"/>
    <property type="match status" value="1"/>
</dbReference>
<protein>
    <submittedName>
        <fullName evidence="2">GNAT family N-acetyltransferase</fullName>
        <ecNumber evidence="2">2.3.1.-</ecNumber>
    </submittedName>
</protein>
<dbReference type="RefSeq" id="WP_280616836.1">
    <property type="nucleotide sequence ID" value="NZ_JAROYP010000006.1"/>
</dbReference>
<comment type="caution">
    <text evidence="2">The sequence shown here is derived from an EMBL/GenBank/DDBJ whole genome shotgun (WGS) entry which is preliminary data.</text>
</comment>
<keyword evidence="2" id="KW-0808">Transferase</keyword>
<dbReference type="InterPro" id="IPR000182">
    <property type="entry name" value="GNAT_dom"/>
</dbReference>
<keyword evidence="2" id="KW-0012">Acyltransferase</keyword>
<organism evidence="2 3">
    <name type="scientific">Heyndrickxia oleronia</name>
    <dbReference type="NCBI Taxonomy" id="38875"/>
    <lineage>
        <taxon>Bacteria</taxon>
        <taxon>Bacillati</taxon>
        <taxon>Bacillota</taxon>
        <taxon>Bacilli</taxon>
        <taxon>Bacillales</taxon>
        <taxon>Bacillaceae</taxon>
        <taxon>Heyndrickxia</taxon>
    </lineage>
</organism>
<feature type="domain" description="N-acetyltransferase" evidence="1">
    <location>
        <begin position="17"/>
        <end position="158"/>
    </location>
</feature>
<evidence type="ECO:0000259" key="1">
    <source>
        <dbReference type="PROSITE" id="PS51186"/>
    </source>
</evidence>
<evidence type="ECO:0000313" key="2">
    <source>
        <dbReference type="EMBL" id="MDH5161713.1"/>
    </source>
</evidence>
<dbReference type="CDD" id="cd04301">
    <property type="entry name" value="NAT_SF"/>
    <property type="match status" value="1"/>
</dbReference>
<dbReference type="Gene3D" id="3.40.630.30">
    <property type="match status" value="1"/>
</dbReference>
<reference evidence="2" key="1">
    <citation type="submission" date="2023-03" db="EMBL/GenBank/DDBJ databases">
        <title>Bacterial isolates from washroom surfaces on a university campus.</title>
        <authorList>
            <person name="Holman D.B."/>
            <person name="Gzyl K.E."/>
            <person name="Taheri A.E."/>
        </authorList>
    </citation>
    <scope>NUCLEOTIDE SEQUENCE</scope>
    <source>
        <strain evidence="2">RD03</strain>
    </source>
</reference>
<dbReference type="GO" id="GO:0016747">
    <property type="term" value="F:acyltransferase activity, transferring groups other than amino-acyl groups"/>
    <property type="evidence" value="ECO:0007669"/>
    <property type="project" value="InterPro"/>
</dbReference>
<dbReference type="SUPFAM" id="SSF55729">
    <property type="entry name" value="Acyl-CoA N-acyltransferases (Nat)"/>
    <property type="match status" value="1"/>
</dbReference>
<dbReference type="EMBL" id="JAROYP010000006">
    <property type="protein sequence ID" value="MDH5161713.1"/>
    <property type="molecule type" value="Genomic_DNA"/>
</dbReference>
<dbReference type="PROSITE" id="PS51186">
    <property type="entry name" value="GNAT"/>
    <property type="match status" value="1"/>
</dbReference>
<dbReference type="Proteomes" id="UP001159179">
    <property type="component" value="Unassembled WGS sequence"/>
</dbReference>
<proteinExistence type="predicted"/>
<sequence>MNYEIIKASFDNSETLTNLMQFYIYDFSEFIEAHVEENGKFGDYPLQDYWKEENHFAYLVRFNGNYAGFVLVKWINTETKSYFSIAEFFIMKKYRRTGLGKSVAKDIFCLHKGNWEVFQILKNVPAQLFWKNVINEYTDGQFTEQLKDGKRISQEFVS</sequence>
<name>A0AAW6SU56_9BACI</name>
<dbReference type="InterPro" id="IPR016181">
    <property type="entry name" value="Acyl_CoA_acyltransferase"/>
</dbReference>
<dbReference type="EC" id="2.3.1.-" evidence="2"/>
<evidence type="ECO:0000313" key="3">
    <source>
        <dbReference type="Proteomes" id="UP001159179"/>
    </source>
</evidence>
<dbReference type="AlphaFoldDB" id="A0AAW6SU56"/>
<accession>A0AAW6SU56</accession>
<gene>
    <name evidence="2" type="ORF">P5X88_12245</name>
</gene>